<gene>
    <name evidence="1" type="ORF">FHL15_006544</name>
</gene>
<proteinExistence type="predicted"/>
<dbReference type="STRING" id="2512241.A0A553HXF4"/>
<protein>
    <submittedName>
        <fullName evidence="1">Uncharacterized protein</fullName>
    </submittedName>
</protein>
<accession>A0A553HXF4</accession>
<keyword evidence="2" id="KW-1185">Reference proteome</keyword>
<evidence type="ECO:0000313" key="2">
    <source>
        <dbReference type="Proteomes" id="UP000319160"/>
    </source>
</evidence>
<reference evidence="2" key="1">
    <citation type="submission" date="2019-06" db="EMBL/GenBank/DDBJ databases">
        <title>Draft genome sequence of the griseofulvin-producing fungus Xylaria cubensis strain G536.</title>
        <authorList>
            <person name="Mead M.E."/>
            <person name="Raja H.A."/>
            <person name="Steenwyk J.L."/>
            <person name="Knowles S.L."/>
            <person name="Oberlies N.H."/>
            <person name="Rokas A."/>
        </authorList>
    </citation>
    <scope>NUCLEOTIDE SEQUENCE [LARGE SCALE GENOMIC DNA]</scope>
    <source>
        <strain evidence="2">G536</strain>
    </source>
</reference>
<sequence length="83" mass="9117">MRIIMTSAALAISWIGGYYLAMPCDKIHSILGARQETLQAYPECSPYFTEGDVARKAIVDADMFGTNRAQFAAAFNLTYDSVS</sequence>
<evidence type="ECO:0000313" key="1">
    <source>
        <dbReference type="EMBL" id="TRX92617.1"/>
    </source>
</evidence>
<dbReference type="OrthoDB" id="193478at2759"/>
<dbReference type="Proteomes" id="UP000319160">
    <property type="component" value="Unassembled WGS sequence"/>
</dbReference>
<comment type="caution">
    <text evidence="1">The sequence shown here is derived from an EMBL/GenBank/DDBJ whole genome shotgun (WGS) entry which is preliminary data.</text>
</comment>
<dbReference type="AlphaFoldDB" id="A0A553HXF4"/>
<dbReference type="EMBL" id="VFLP01000035">
    <property type="protein sequence ID" value="TRX92617.1"/>
    <property type="molecule type" value="Genomic_DNA"/>
</dbReference>
<name>A0A553HXF4_9PEZI</name>
<organism evidence="1 2">
    <name type="scientific">Xylaria flabelliformis</name>
    <dbReference type="NCBI Taxonomy" id="2512241"/>
    <lineage>
        <taxon>Eukaryota</taxon>
        <taxon>Fungi</taxon>
        <taxon>Dikarya</taxon>
        <taxon>Ascomycota</taxon>
        <taxon>Pezizomycotina</taxon>
        <taxon>Sordariomycetes</taxon>
        <taxon>Xylariomycetidae</taxon>
        <taxon>Xylariales</taxon>
        <taxon>Xylariaceae</taxon>
        <taxon>Xylaria</taxon>
    </lineage>
</organism>